<keyword evidence="7" id="KW-0472">Membrane</keyword>
<reference evidence="11 12" key="1">
    <citation type="submission" date="2019-11" db="EMBL/GenBank/DDBJ databases">
        <title>Whole-genome sequence of Rhodoplanes serenus DSM 18633, type strain.</title>
        <authorList>
            <person name="Kyndt J.A."/>
            <person name="Meyer T.E."/>
        </authorList>
    </citation>
    <scope>NUCLEOTIDE SEQUENCE [LARGE SCALE GENOMIC DNA]</scope>
    <source>
        <strain evidence="11 12">DSM 18633</strain>
    </source>
</reference>
<dbReference type="Gene3D" id="6.10.340.10">
    <property type="match status" value="1"/>
</dbReference>
<dbReference type="GO" id="GO:0004888">
    <property type="term" value="F:transmembrane signaling receptor activity"/>
    <property type="evidence" value="ECO:0007669"/>
    <property type="project" value="InterPro"/>
</dbReference>
<dbReference type="GO" id="GO:0005886">
    <property type="term" value="C:plasma membrane"/>
    <property type="evidence" value="ECO:0007669"/>
    <property type="project" value="UniProtKB-SubCell"/>
</dbReference>
<evidence type="ECO:0000259" key="9">
    <source>
        <dbReference type="PROSITE" id="PS50192"/>
    </source>
</evidence>
<evidence type="ECO:0000313" key="12">
    <source>
        <dbReference type="Proteomes" id="UP000438991"/>
    </source>
</evidence>
<evidence type="ECO:0000256" key="1">
    <source>
        <dbReference type="ARBA" id="ARBA00004429"/>
    </source>
</evidence>
<keyword evidence="7" id="KW-0812">Transmembrane</keyword>
<dbReference type="InterPro" id="IPR004089">
    <property type="entry name" value="MCPsignal_dom"/>
</dbReference>
<keyword evidence="2" id="KW-0997">Cell inner membrane</keyword>
<dbReference type="RefSeq" id="WP_155480742.1">
    <property type="nucleotide sequence ID" value="NZ_WNKV01000015.1"/>
</dbReference>
<evidence type="ECO:0000256" key="3">
    <source>
        <dbReference type="ARBA" id="ARBA00023224"/>
    </source>
</evidence>
<feature type="domain" description="T-SNARE coiled-coil homology" evidence="9">
    <location>
        <begin position="457"/>
        <end position="519"/>
    </location>
</feature>
<dbReference type="AlphaFoldDB" id="A0A9X5AUF0"/>
<dbReference type="SMART" id="SM00283">
    <property type="entry name" value="MA"/>
    <property type="match status" value="1"/>
</dbReference>
<dbReference type="PANTHER" id="PTHR32089:SF112">
    <property type="entry name" value="LYSOZYME-LIKE PROTEIN-RELATED"/>
    <property type="match status" value="1"/>
</dbReference>
<dbReference type="PROSITE" id="PS50192">
    <property type="entry name" value="T_SNARE"/>
    <property type="match status" value="1"/>
</dbReference>
<evidence type="ECO:0000256" key="7">
    <source>
        <dbReference type="SAM" id="Phobius"/>
    </source>
</evidence>
<evidence type="ECO:0000256" key="2">
    <source>
        <dbReference type="ARBA" id="ARBA00022519"/>
    </source>
</evidence>
<sequence length="595" mass="62643">MTLSNMRILTKVLACIGLLAVIVAGAIGYAATQMLTIDERYSRLIDTTAAGARAVMRANIMVVDFGRINWRTIGQSDPEEIKKLAAGARATLIEFRDQMDKGRNRLGEPYASRLAKMQADFEALASDFSQVERAMLEGDRTAAVAVANRMVGRLDPIRAAFREITADIDKHTLAASDAATAETRSIVYTTIAIVSAAIVLVLALSVAIIQSGVVGPVKRLLGTMEKLAGGDFQVEVEGTERKDEVGMMARTVAVFKKNGLDMEKMKSDQAAADERAAAERQSAIHKIADDFESAVGEIIGVVSTASNELETAATTLTKTAQTTRDLSTTVAAASEEASANVQSVASGGQEMAASVTEISRQVAESTRIAGDAVRQAEKTDSRIGELSQAAGRIGDVVKLITAIAEQTNLLALNATIEAARAGEAGKGFAVVAQEVKALAAQTGKATGEIGAQIAGMQQATQDSVTAIKEIGGTIGRIAEIASAIAAAVEEQGAATHEVARNIQQASQGTAEVARNIVEVSRGANATETASEQVRSSAAMLAKEGGKLKEEVRAFLLSVRTGPLNRRHQDDPNYKGPERRADRQAARQLTGLRKAG</sequence>
<dbReference type="GO" id="GO:0007165">
    <property type="term" value="P:signal transduction"/>
    <property type="evidence" value="ECO:0007669"/>
    <property type="project" value="UniProtKB-KW"/>
</dbReference>
<feature type="transmembrane region" description="Helical" evidence="7">
    <location>
        <begin position="186"/>
        <end position="209"/>
    </location>
</feature>
<dbReference type="CDD" id="cd06225">
    <property type="entry name" value="HAMP"/>
    <property type="match status" value="1"/>
</dbReference>
<organism evidence="11 12">
    <name type="scientific">Rhodoplanes serenus</name>
    <dbReference type="NCBI Taxonomy" id="200615"/>
    <lineage>
        <taxon>Bacteria</taxon>
        <taxon>Pseudomonadati</taxon>
        <taxon>Pseudomonadota</taxon>
        <taxon>Alphaproteobacteria</taxon>
        <taxon>Hyphomicrobiales</taxon>
        <taxon>Nitrobacteraceae</taxon>
        <taxon>Rhodoplanes</taxon>
    </lineage>
</organism>
<comment type="similarity">
    <text evidence="4">Belongs to the methyl-accepting chemotaxis (MCP) protein family.</text>
</comment>
<evidence type="ECO:0000313" key="11">
    <source>
        <dbReference type="EMBL" id="MTW18275.1"/>
    </source>
</evidence>
<comment type="subcellular location">
    <subcellularLocation>
        <location evidence="1">Cell inner membrane</location>
        <topology evidence="1">Multi-pass membrane protein</topology>
    </subcellularLocation>
</comment>
<dbReference type="InterPro" id="IPR003660">
    <property type="entry name" value="HAMP_dom"/>
</dbReference>
<dbReference type="InterPro" id="IPR000727">
    <property type="entry name" value="T_SNARE_dom"/>
</dbReference>
<dbReference type="InterPro" id="IPR004090">
    <property type="entry name" value="Chemotax_Me-accpt_rcpt"/>
</dbReference>
<protein>
    <submittedName>
        <fullName evidence="11">HAMP domain-containing protein</fullName>
    </submittedName>
</protein>
<proteinExistence type="inferred from homology"/>
<evidence type="ECO:0000256" key="6">
    <source>
        <dbReference type="SAM" id="MobiDB-lite"/>
    </source>
</evidence>
<comment type="caution">
    <text evidence="11">The sequence shown here is derived from an EMBL/GenBank/DDBJ whole genome shotgun (WGS) entry which is preliminary data.</text>
</comment>
<dbReference type="Pfam" id="PF00672">
    <property type="entry name" value="HAMP"/>
    <property type="match status" value="1"/>
</dbReference>
<evidence type="ECO:0000259" key="10">
    <source>
        <dbReference type="PROSITE" id="PS50885"/>
    </source>
</evidence>
<keyword evidence="7" id="KW-1133">Transmembrane helix</keyword>
<dbReference type="Pfam" id="PF00015">
    <property type="entry name" value="MCPsignal"/>
    <property type="match status" value="1"/>
</dbReference>
<dbReference type="PRINTS" id="PR00260">
    <property type="entry name" value="CHEMTRNSDUCR"/>
</dbReference>
<feature type="compositionally biased region" description="Basic and acidic residues" evidence="6">
    <location>
        <begin position="566"/>
        <end position="584"/>
    </location>
</feature>
<feature type="domain" description="Methyl-accepting transducer" evidence="8">
    <location>
        <begin position="305"/>
        <end position="541"/>
    </location>
</feature>
<dbReference type="PROSITE" id="PS50885">
    <property type="entry name" value="HAMP"/>
    <property type="match status" value="1"/>
</dbReference>
<evidence type="ECO:0000256" key="4">
    <source>
        <dbReference type="ARBA" id="ARBA00029447"/>
    </source>
</evidence>
<dbReference type="GO" id="GO:0006935">
    <property type="term" value="P:chemotaxis"/>
    <property type="evidence" value="ECO:0007669"/>
    <property type="project" value="InterPro"/>
</dbReference>
<accession>A0A9X5AUF0</accession>
<feature type="region of interest" description="Disordered" evidence="6">
    <location>
        <begin position="562"/>
        <end position="595"/>
    </location>
</feature>
<keyword evidence="2" id="KW-1003">Cell membrane</keyword>
<keyword evidence="3 5" id="KW-0807">Transducer</keyword>
<gene>
    <name evidence="11" type="ORF">GJ689_18910</name>
</gene>
<evidence type="ECO:0000259" key="8">
    <source>
        <dbReference type="PROSITE" id="PS50111"/>
    </source>
</evidence>
<dbReference type="PROSITE" id="PS50111">
    <property type="entry name" value="CHEMOTAXIS_TRANSDUC_2"/>
    <property type="match status" value="1"/>
</dbReference>
<dbReference type="PANTHER" id="PTHR32089">
    <property type="entry name" value="METHYL-ACCEPTING CHEMOTAXIS PROTEIN MCPB"/>
    <property type="match status" value="1"/>
</dbReference>
<dbReference type="Gene3D" id="1.10.287.950">
    <property type="entry name" value="Methyl-accepting chemotaxis protein"/>
    <property type="match status" value="1"/>
</dbReference>
<evidence type="ECO:0000256" key="5">
    <source>
        <dbReference type="PROSITE-ProRule" id="PRU00284"/>
    </source>
</evidence>
<dbReference type="SUPFAM" id="SSF58104">
    <property type="entry name" value="Methyl-accepting chemotaxis protein (MCP) signaling domain"/>
    <property type="match status" value="1"/>
</dbReference>
<name>A0A9X5AUF0_9BRAD</name>
<dbReference type="EMBL" id="WNKV01000015">
    <property type="protein sequence ID" value="MTW18275.1"/>
    <property type="molecule type" value="Genomic_DNA"/>
</dbReference>
<dbReference type="Proteomes" id="UP000438991">
    <property type="component" value="Unassembled WGS sequence"/>
</dbReference>
<feature type="domain" description="HAMP" evidence="10">
    <location>
        <begin position="211"/>
        <end position="264"/>
    </location>
</feature>